<dbReference type="GO" id="GO:0005524">
    <property type="term" value="F:ATP binding"/>
    <property type="evidence" value="ECO:0007669"/>
    <property type="project" value="UniProtKB-KW"/>
</dbReference>
<keyword evidence="1" id="KW-0547">Nucleotide-binding</keyword>
<keyword evidence="3" id="KW-0808">Transferase</keyword>
<dbReference type="SUPFAM" id="SSF52540">
    <property type="entry name" value="P-loop containing nucleoside triphosphate hydrolases"/>
    <property type="match status" value="1"/>
</dbReference>
<sequence>MKELRFIAIEGVIGSGKTTLAQGLANKFHAGLVLEEFEDNPFLARFYSNPRQYAFHTQIYFLLSRYRQQRKIAQMDLFHSRIVSDYLFAKDRIFAEVNLTEDEFSLYDKIYSLVKQEIPHPDVVVYLQAPADFLYKRIKKRDRSYERNIEYEYIERLCEAYNSFFIHYNTSSLLVVNITGFDFLSNSSDLDLIYQEIVQLRVPRKIISRE</sequence>
<dbReference type="PANTHER" id="PTHR10513">
    <property type="entry name" value="DEOXYNUCLEOSIDE KINASE"/>
    <property type="match status" value="1"/>
</dbReference>
<dbReference type="PIRSF" id="PIRSF000705">
    <property type="entry name" value="DNK"/>
    <property type="match status" value="1"/>
</dbReference>
<dbReference type="InterPro" id="IPR050566">
    <property type="entry name" value="Deoxyribonucleoside_kinase"/>
</dbReference>
<dbReference type="GO" id="GO:0019136">
    <property type="term" value="F:deoxynucleoside kinase activity"/>
    <property type="evidence" value="ECO:0007669"/>
    <property type="project" value="InterPro"/>
</dbReference>
<gene>
    <name evidence="3" type="ORF">ENV60_09420</name>
</gene>
<evidence type="ECO:0000313" key="3">
    <source>
        <dbReference type="EMBL" id="HGV98497.1"/>
    </source>
</evidence>
<feature type="binding site" evidence="1">
    <location>
        <begin position="137"/>
        <end position="141"/>
    </location>
    <ligand>
        <name>ATP</name>
        <dbReference type="ChEBI" id="CHEBI:30616"/>
    </ligand>
</feature>
<organism evidence="3">
    <name type="scientific">candidate division WOR-3 bacterium</name>
    <dbReference type="NCBI Taxonomy" id="2052148"/>
    <lineage>
        <taxon>Bacteria</taxon>
        <taxon>Bacteria division WOR-3</taxon>
    </lineage>
</organism>
<evidence type="ECO:0000259" key="2">
    <source>
        <dbReference type="Pfam" id="PF01712"/>
    </source>
</evidence>
<accession>A0A7C4XM02</accession>
<keyword evidence="1" id="KW-0067">ATP-binding</keyword>
<comment type="caution">
    <text evidence="3">The sequence shown here is derived from an EMBL/GenBank/DDBJ whole genome shotgun (WGS) entry which is preliminary data.</text>
</comment>
<dbReference type="AlphaFoldDB" id="A0A7C4XM02"/>
<reference evidence="3" key="1">
    <citation type="journal article" date="2020" name="mSystems">
        <title>Genome- and Community-Level Interaction Insights into Carbon Utilization and Element Cycling Functions of Hydrothermarchaeota in Hydrothermal Sediment.</title>
        <authorList>
            <person name="Zhou Z."/>
            <person name="Liu Y."/>
            <person name="Xu W."/>
            <person name="Pan J."/>
            <person name="Luo Z.H."/>
            <person name="Li M."/>
        </authorList>
    </citation>
    <scope>NUCLEOTIDE SEQUENCE [LARGE SCALE GENOMIC DNA]</scope>
    <source>
        <strain evidence="3">SpSt-774</strain>
    </source>
</reference>
<dbReference type="InterPro" id="IPR002624">
    <property type="entry name" value="DCK/DGK"/>
</dbReference>
<dbReference type="CDD" id="cd01673">
    <property type="entry name" value="dNK"/>
    <property type="match status" value="1"/>
</dbReference>
<dbReference type="Gene3D" id="3.40.50.300">
    <property type="entry name" value="P-loop containing nucleotide triphosphate hydrolases"/>
    <property type="match status" value="1"/>
</dbReference>
<dbReference type="InterPro" id="IPR027417">
    <property type="entry name" value="P-loop_NTPase"/>
</dbReference>
<dbReference type="EMBL" id="DTGZ01000176">
    <property type="protein sequence ID" value="HGV98497.1"/>
    <property type="molecule type" value="Genomic_DNA"/>
</dbReference>
<feature type="binding site" evidence="1">
    <location>
        <begin position="11"/>
        <end position="19"/>
    </location>
    <ligand>
        <name>ATP</name>
        <dbReference type="ChEBI" id="CHEBI:30616"/>
    </ligand>
</feature>
<protein>
    <submittedName>
        <fullName evidence="3">Deoxynucleoside kinase</fullName>
    </submittedName>
</protein>
<keyword evidence="3" id="KW-0418">Kinase</keyword>
<evidence type="ECO:0000256" key="1">
    <source>
        <dbReference type="PIRSR" id="PIRSR000705-3"/>
    </source>
</evidence>
<dbReference type="InterPro" id="IPR031314">
    <property type="entry name" value="DNK_dom"/>
</dbReference>
<name>A0A7C4XM02_UNCW3</name>
<feature type="domain" description="Deoxynucleoside kinase" evidence="2">
    <location>
        <begin position="7"/>
        <end position="197"/>
    </location>
</feature>
<dbReference type="Pfam" id="PF01712">
    <property type="entry name" value="dNK"/>
    <property type="match status" value="1"/>
</dbReference>
<dbReference type="GO" id="GO:0005737">
    <property type="term" value="C:cytoplasm"/>
    <property type="evidence" value="ECO:0007669"/>
    <property type="project" value="TreeGrafter"/>
</dbReference>
<dbReference type="PANTHER" id="PTHR10513:SF46">
    <property type="entry name" value="DEOXYGUANOSINE KINASE"/>
    <property type="match status" value="1"/>
</dbReference>
<proteinExistence type="predicted"/>